<dbReference type="PROSITE" id="PS50213">
    <property type="entry name" value="FAS1"/>
    <property type="match status" value="1"/>
</dbReference>
<reference evidence="3" key="2">
    <citation type="submission" date="2022-01" db="EMBL/GenBank/DDBJ databases">
        <authorList>
            <person name="Hirooka S."/>
            <person name="Miyagishima S.Y."/>
        </authorList>
    </citation>
    <scope>NUCLEOTIDE SEQUENCE</scope>
    <source>
        <strain evidence="3">NBRC 102759</strain>
    </source>
</reference>
<dbReference type="SUPFAM" id="SSF82153">
    <property type="entry name" value="FAS1 domain"/>
    <property type="match status" value="1"/>
</dbReference>
<keyword evidence="4" id="KW-1185">Reference proteome</keyword>
<gene>
    <name evidence="3" type="ORF">GpartN1_g5071.t1</name>
</gene>
<evidence type="ECO:0000259" key="2">
    <source>
        <dbReference type="PROSITE" id="PS50213"/>
    </source>
</evidence>
<feature type="signal peptide" evidence="1">
    <location>
        <begin position="1"/>
        <end position="25"/>
    </location>
</feature>
<comment type="caution">
    <text evidence="3">The sequence shown here is derived from an EMBL/GenBank/DDBJ whole genome shotgun (WGS) entry which is preliminary data.</text>
</comment>
<dbReference type="InterPro" id="IPR036378">
    <property type="entry name" value="FAS1_dom_sf"/>
</dbReference>
<organism evidence="3 4">
    <name type="scientific">Galdieria partita</name>
    <dbReference type="NCBI Taxonomy" id="83374"/>
    <lineage>
        <taxon>Eukaryota</taxon>
        <taxon>Rhodophyta</taxon>
        <taxon>Bangiophyceae</taxon>
        <taxon>Galdieriales</taxon>
        <taxon>Galdieriaceae</taxon>
        <taxon>Galdieria</taxon>
    </lineage>
</organism>
<dbReference type="PANTHER" id="PTHR10900:SF77">
    <property type="entry name" value="FI19380P1"/>
    <property type="match status" value="1"/>
</dbReference>
<evidence type="ECO:0000313" key="3">
    <source>
        <dbReference type="EMBL" id="GJQ13280.1"/>
    </source>
</evidence>
<dbReference type="EMBL" id="BQMJ01000042">
    <property type="protein sequence ID" value="GJQ13280.1"/>
    <property type="molecule type" value="Genomic_DNA"/>
</dbReference>
<dbReference type="InterPro" id="IPR050904">
    <property type="entry name" value="Adhesion/Biosynth-related"/>
</dbReference>
<dbReference type="AlphaFoldDB" id="A0A9C7PZI1"/>
<dbReference type="Pfam" id="PF02469">
    <property type="entry name" value="Fasciclin"/>
    <property type="match status" value="1"/>
</dbReference>
<dbReference type="PANTHER" id="PTHR10900">
    <property type="entry name" value="PERIOSTIN-RELATED"/>
    <property type="match status" value="1"/>
</dbReference>
<name>A0A9C7PZI1_9RHOD</name>
<reference evidence="3" key="1">
    <citation type="journal article" date="2022" name="Proc. Natl. Acad. Sci. U.S.A.">
        <title>Life cycle and functional genomics of the unicellular red alga Galdieria for elucidating algal and plant evolution and industrial use.</title>
        <authorList>
            <person name="Hirooka S."/>
            <person name="Itabashi T."/>
            <person name="Ichinose T.M."/>
            <person name="Onuma R."/>
            <person name="Fujiwara T."/>
            <person name="Yamashita S."/>
            <person name="Jong L.W."/>
            <person name="Tomita R."/>
            <person name="Iwane A.H."/>
            <person name="Miyagishima S.Y."/>
        </authorList>
    </citation>
    <scope>NUCLEOTIDE SEQUENCE</scope>
    <source>
        <strain evidence="3">NBRC 102759</strain>
    </source>
</reference>
<keyword evidence="1" id="KW-0732">Signal</keyword>
<evidence type="ECO:0000313" key="4">
    <source>
        <dbReference type="Proteomes" id="UP001061958"/>
    </source>
</evidence>
<dbReference type="Proteomes" id="UP001061958">
    <property type="component" value="Unassembled WGS sequence"/>
</dbReference>
<proteinExistence type="predicted"/>
<feature type="chain" id="PRO_5038520336" description="FAS1 domain-containing protein" evidence="1">
    <location>
        <begin position="26"/>
        <end position="189"/>
    </location>
</feature>
<sequence length="189" mass="20547">MIQRSGKAIFLVFVLLNLQLYFVQSSSEEAKPNSQESIADVLQTFELTNFKSLLCKSQLLGLFQGIGDQFTVFAPTNDALPLGCRQLLESNTTSLENLLLYQIIPIGGFTTGNLISNIQPAKAANFTTLEGSRLPIHLLQNGSLRIGYNNVSIVRADIVAFSSVVQITSGLALPSYLVNNTAVLHTCPQ</sequence>
<dbReference type="InterPro" id="IPR000782">
    <property type="entry name" value="FAS1_domain"/>
</dbReference>
<feature type="domain" description="FAS1" evidence="2">
    <location>
        <begin position="34"/>
        <end position="172"/>
    </location>
</feature>
<dbReference type="Gene3D" id="2.30.180.10">
    <property type="entry name" value="FAS1 domain"/>
    <property type="match status" value="1"/>
</dbReference>
<dbReference type="SMART" id="SM00554">
    <property type="entry name" value="FAS1"/>
    <property type="match status" value="1"/>
</dbReference>
<protein>
    <recommendedName>
        <fullName evidence="2">FAS1 domain-containing protein</fullName>
    </recommendedName>
</protein>
<accession>A0A9C7PZI1</accession>
<evidence type="ECO:0000256" key="1">
    <source>
        <dbReference type="SAM" id="SignalP"/>
    </source>
</evidence>
<dbReference type="OrthoDB" id="286301at2759"/>